<dbReference type="Gene3D" id="1.10.510.10">
    <property type="entry name" value="Transferase(Phosphotransferase) domain 1"/>
    <property type="match status" value="1"/>
</dbReference>
<evidence type="ECO:0000313" key="1">
    <source>
        <dbReference type="EMBL" id="CAG2054100.1"/>
    </source>
</evidence>
<reference evidence="1" key="1">
    <citation type="submission" date="2021-03" db="EMBL/GenBank/DDBJ databases">
        <authorList>
            <person name="Tran Van P."/>
        </authorList>
    </citation>
    <scope>NUCLEOTIDE SEQUENCE</scope>
</reference>
<sequence>FLVFLNRPSLEDNCPFLELIDFGRSIDMDLFLPGTQFTRVVTTESFQCIEMQTKRPWTYQGVQEDGRVMVWSCNEDGKGENTKERYENTDLYGLAGTAHCLLFGDYMKVRRRPCGKWNIETAIPRYSCRPTWELFFSTLLNIESCEQLPDLSKLQELFQEVLLQNVSILKKALNTLRSVVTDSKH</sequence>
<organism evidence="1 2">
    <name type="scientific">Timema podura</name>
    <name type="common">Walking stick</name>
    <dbReference type="NCBI Taxonomy" id="61482"/>
    <lineage>
        <taxon>Eukaryota</taxon>
        <taxon>Metazoa</taxon>
        <taxon>Ecdysozoa</taxon>
        <taxon>Arthropoda</taxon>
        <taxon>Hexapoda</taxon>
        <taxon>Insecta</taxon>
        <taxon>Pterygota</taxon>
        <taxon>Neoptera</taxon>
        <taxon>Polyneoptera</taxon>
        <taxon>Phasmatodea</taxon>
        <taxon>Timematodea</taxon>
        <taxon>Timematoidea</taxon>
        <taxon>Timematidae</taxon>
        <taxon>Timema</taxon>
    </lineage>
</organism>
<keyword evidence="2" id="KW-1185">Reference proteome</keyword>
<evidence type="ECO:0000313" key="2">
    <source>
        <dbReference type="Proteomes" id="UP001153148"/>
    </source>
</evidence>
<dbReference type="PANTHER" id="PTHR14030:SF4">
    <property type="entry name" value="BUB1 KINASE, ISOFORM A-RELATED"/>
    <property type="match status" value="1"/>
</dbReference>
<name>A0ABN7NE16_TIMPD</name>
<comment type="caution">
    <text evidence="1">The sequence shown here is derived from an EMBL/GenBank/DDBJ whole genome shotgun (WGS) entry which is preliminary data.</text>
</comment>
<dbReference type="PANTHER" id="PTHR14030">
    <property type="entry name" value="MITOTIC CHECKPOINT SERINE/THREONINE-PROTEIN KINASE BUB1"/>
    <property type="match status" value="1"/>
</dbReference>
<dbReference type="InterPro" id="IPR015661">
    <property type="entry name" value="Bub1/Mad3"/>
</dbReference>
<accession>A0ABN7NE16</accession>
<protein>
    <submittedName>
        <fullName evidence="1">Uncharacterized protein</fullName>
    </submittedName>
</protein>
<proteinExistence type="predicted"/>
<gene>
    <name evidence="1" type="ORF">TPAB3V08_LOCUS1139</name>
</gene>
<dbReference type="EMBL" id="CAJPIN010000973">
    <property type="protein sequence ID" value="CAG2054100.1"/>
    <property type="molecule type" value="Genomic_DNA"/>
</dbReference>
<feature type="non-terminal residue" evidence="1">
    <location>
        <position position="1"/>
    </location>
</feature>
<dbReference type="Proteomes" id="UP001153148">
    <property type="component" value="Unassembled WGS sequence"/>
</dbReference>